<dbReference type="Proteomes" id="UP001151760">
    <property type="component" value="Unassembled WGS sequence"/>
</dbReference>
<reference evidence="1" key="1">
    <citation type="journal article" date="2022" name="Int. J. Mol. Sci.">
        <title>Draft Genome of Tanacetum Coccineum: Genomic Comparison of Closely Related Tanacetum-Family Plants.</title>
        <authorList>
            <person name="Yamashiro T."/>
            <person name="Shiraishi A."/>
            <person name="Nakayama K."/>
            <person name="Satake H."/>
        </authorList>
    </citation>
    <scope>NUCLEOTIDE SEQUENCE</scope>
</reference>
<organism evidence="1 2">
    <name type="scientific">Tanacetum coccineum</name>
    <dbReference type="NCBI Taxonomy" id="301880"/>
    <lineage>
        <taxon>Eukaryota</taxon>
        <taxon>Viridiplantae</taxon>
        <taxon>Streptophyta</taxon>
        <taxon>Embryophyta</taxon>
        <taxon>Tracheophyta</taxon>
        <taxon>Spermatophyta</taxon>
        <taxon>Magnoliopsida</taxon>
        <taxon>eudicotyledons</taxon>
        <taxon>Gunneridae</taxon>
        <taxon>Pentapetalae</taxon>
        <taxon>asterids</taxon>
        <taxon>campanulids</taxon>
        <taxon>Asterales</taxon>
        <taxon>Asteraceae</taxon>
        <taxon>Asteroideae</taxon>
        <taxon>Anthemideae</taxon>
        <taxon>Anthemidinae</taxon>
        <taxon>Tanacetum</taxon>
    </lineage>
</organism>
<proteinExistence type="predicted"/>
<name>A0ABQ5IME9_9ASTR</name>
<dbReference type="EMBL" id="BQNB010020959">
    <property type="protein sequence ID" value="GJU01389.1"/>
    <property type="molecule type" value="Genomic_DNA"/>
</dbReference>
<comment type="caution">
    <text evidence="1">The sequence shown here is derived from an EMBL/GenBank/DDBJ whole genome shotgun (WGS) entry which is preliminary data.</text>
</comment>
<gene>
    <name evidence="1" type="ORF">Tco_1111727</name>
</gene>
<protein>
    <submittedName>
        <fullName evidence="1">Uncharacterized protein</fullName>
    </submittedName>
</protein>
<evidence type="ECO:0000313" key="1">
    <source>
        <dbReference type="EMBL" id="GJU01389.1"/>
    </source>
</evidence>
<evidence type="ECO:0000313" key="2">
    <source>
        <dbReference type="Proteomes" id="UP001151760"/>
    </source>
</evidence>
<accession>A0ABQ5IME9</accession>
<keyword evidence="2" id="KW-1185">Reference proteome</keyword>
<sequence>MEYLPQRRWSALEKKKANIMIKAIDKQLKERRMIRSLEKFVEHQSDTEVIIVKMKILLEPTSNKFMVGLKTAGYRVTTAGSRLLLLVRKSILLKEVTTAS</sequence>
<reference evidence="1" key="2">
    <citation type="submission" date="2022-01" db="EMBL/GenBank/DDBJ databases">
        <authorList>
            <person name="Yamashiro T."/>
            <person name="Shiraishi A."/>
            <person name="Satake H."/>
            <person name="Nakayama K."/>
        </authorList>
    </citation>
    <scope>NUCLEOTIDE SEQUENCE</scope>
</reference>